<feature type="domain" description="Fumarylacetoacetase-like C-terminal" evidence="3">
    <location>
        <begin position="66"/>
        <end position="264"/>
    </location>
</feature>
<dbReference type="FunFam" id="3.90.850.10:FF:000002">
    <property type="entry name" value="2-hydroxyhepta-2,4-diene-1,7-dioate isomerase"/>
    <property type="match status" value="1"/>
</dbReference>
<dbReference type="GO" id="GO:0016853">
    <property type="term" value="F:isomerase activity"/>
    <property type="evidence" value="ECO:0007669"/>
    <property type="project" value="UniProtKB-ARBA"/>
</dbReference>
<dbReference type="RefSeq" id="WP_188552449.1">
    <property type="nucleotide sequence ID" value="NZ_BMGT01000001.1"/>
</dbReference>
<reference evidence="4" key="1">
    <citation type="journal article" date="2014" name="Int. J. Syst. Evol. Microbiol.">
        <title>Complete genome sequence of Corynebacterium casei LMG S-19264T (=DSM 44701T), isolated from a smear-ripened cheese.</title>
        <authorList>
            <consortium name="US DOE Joint Genome Institute (JGI-PGF)"/>
            <person name="Walter F."/>
            <person name="Albersmeier A."/>
            <person name="Kalinowski J."/>
            <person name="Ruckert C."/>
        </authorList>
    </citation>
    <scope>NUCLEOTIDE SEQUENCE</scope>
    <source>
        <strain evidence="4">CGMCC 1.12997</strain>
    </source>
</reference>
<evidence type="ECO:0000313" key="5">
    <source>
        <dbReference type="Proteomes" id="UP000647241"/>
    </source>
</evidence>
<comment type="similarity">
    <text evidence="1">Belongs to the FAH family.</text>
</comment>
<dbReference type="InterPro" id="IPR036663">
    <property type="entry name" value="Fumarylacetoacetase_C_sf"/>
</dbReference>
<sequence>MRYCKFLSPEFGPVYAIVEERDGELWAVRSMAAPEEDRAAHSSAQIEFKPRPLKELELLPPVNPSKILCIGRNYRDHATELGNEVPKEPLLFLKPPSSLLAPNGIVRMPALSKRVDYEGELGIVIGRRCRNLGPDEDVRPYIRGYTIVNDVTARDLQKSDGQWTRGKGFDTFCPVGPVVSDEIDPVGGAPVTLTTRLNGEIKQQGNTSDLIFPIAHLLRYITAAMTLEPGDLIPTGTPAGVGPVNAGDRIQVEIDGLGVLENTFQPG</sequence>
<evidence type="ECO:0000256" key="1">
    <source>
        <dbReference type="ARBA" id="ARBA00010211"/>
    </source>
</evidence>
<comment type="caution">
    <text evidence="4">The sequence shown here is derived from an EMBL/GenBank/DDBJ whole genome shotgun (WGS) entry which is preliminary data.</text>
</comment>
<evidence type="ECO:0000259" key="3">
    <source>
        <dbReference type="Pfam" id="PF01557"/>
    </source>
</evidence>
<keyword evidence="5" id="KW-1185">Reference proteome</keyword>
<gene>
    <name evidence="4" type="ORF">GCM10011585_03690</name>
</gene>
<dbReference type="Pfam" id="PF01557">
    <property type="entry name" value="FAA_hydrolase"/>
    <property type="match status" value="1"/>
</dbReference>
<dbReference type="AlphaFoldDB" id="A0A917H2X9"/>
<evidence type="ECO:0000313" key="4">
    <source>
        <dbReference type="EMBL" id="GGG65299.1"/>
    </source>
</evidence>
<dbReference type="EMBL" id="BMGT01000001">
    <property type="protein sequence ID" value="GGG65299.1"/>
    <property type="molecule type" value="Genomic_DNA"/>
</dbReference>
<proteinExistence type="inferred from homology"/>
<dbReference type="Proteomes" id="UP000647241">
    <property type="component" value="Unassembled WGS sequence"/>
</dbReference>
<accession>A0A917H2X9</accession>
<reference evidence="4" key="2">
    <citation type="submission" date="2020-09" db="EMBL/GenBank/DDBJ databases">
        <authorList>
            <person name="Sun Q."/>
            <person name="Zhou Y."/>
        </authorList>
    </citation>
    <scope>NUCLEOTIDE SEQUENCE</scope>
    <source>
        <strain evidence="4">CGMCC 1.12997</strain>
    </source>
</reference>
<organism evidence="4 5">
    <name type="scientific">Edaphobacter dinghuensis</name>
    <dbReference type="NCBI Taxonomy" id="1560005"/>
    <lineage>
        <taxon>Bacteria</taxon>
        <taxon>Pseudomonadati</taxon>
        <taxon>Acidobacteriota</taxon>
        <taxon>Terriglobia</taxon>
        <taxon>Terriglobales</taxon>
        <taxon>Acidobacteriaceae</taxon>
        <taxon>Edaphobacter</taxon>
    </lineage>
</organism>
<evidence type="ECO:0000256" key="2">
    <source>
        <dbReference type="ARBA" id="ARBA00022723"/>
    </source>
</evidence>
<dbReference type="GO" id="GO:0046872">
    <property type="term" value="F:metal ion binding"/>
    <property type="evidence" value="ECO:0007669"/>
    <property type="project" value="UniProtKB-KW"/>
</dbReference>
<dbReference type="PANTHER" id="PTHR11820:SF7">
    <property type="entry name" value="ACYLPYRUVASE FAHD1, MITOCHONDRIAL"/>
    <property type="match status" value="1"/>
</dbReference>
<keyword evidence="2" id="KW-0479">Metal-binding</keyword>
<protein>
    <recommendedName>
        <fullName evidence="3">Fumarylacetoacetase-like C-terminal domain-containing protein</fullName>
    </recommendedName>
</protein>
<dbReference type="Gene3D" id="3.90.850.10">
    <property type="entry name" value="Fumarylacetoacetase-like, C-terminal domain"/>
    <property type="match status" value="1"/>
</dbReference>
<dbReference type="GO" id="GO:0018773">
    <property type="term" value="F:acetylpyruvate hydrolase activity"/>
    <property type="evidence" value="ECO:0007669"/>
    <property type="project" value="TreeGrafter"/>
</dbReference>
<dbReference type="InterPro" id="IPR011234">
    <property type="entry name" value="Fumarylacetoacetase-like_C"/>
</dbReference>
<name>A0A917H2X9_9BACT</name>
<dbReference type="PANTHER" id="PTHR11820">
    <property type="entry name" value="ACYLPYRUVASE"/>
    <property type="match status" value="1"/>
</dbReference>
<dbReference type="SUPFAM" id="SSF56529">
    <property type="entry name" value="FAH"/>
    <property type="match status" value="1"/>
</dbReference>
<dbReference type="GO" id="GO:0019752">
    <property type="term" value="P:carboxylic acid metabolic process"/>
    <property type="evidence" value="ECO:0007669"/>
    <property type="project" value="UniProtKB-ARBA"/>
</dbReference>